<dbReference type="STRING" id="1423773.FD30_GL001471"/>
<evidence type="ECO:0008006" key="4">
    <source>
        <dbReference type="Google" id="ProtNLM"/>
    </source>
</evidence>
<keyword evidence="3" id="KW-1185">Reference proteome</keyword>
<comment type="caution">
    <text evidence="2">The sequence shown here is derived from an EMBL/GenBank/DDBJ whole genome shotgun (WGS) entry which is preliminary data.</text>
</comment>
<evidence type="ECO:0000313" key="2">
    <source>
        <dbReference type="EMBL" id="KRK76299.1"/>
    </source>
</evidence>
<reference evidence="2 3" key="1">
    <citation type="journal article" date="2015" name="Genome Announc.">
        <title>Expanding the biotechnology potential of lactobacilli through comparative genomics of 213 strains and associated genera.</title>
        <authorList>
            <person name="Sun Z."/>
            <person name="Harris H.M."/>
            <person name="McCann A."/>
            <person name="Guo C."/>
            <person name="Argimon S."/>
            <person name="Zhang W."/>
            <person name="Yang X."/>
            <person name="Jeffery I.B."/>
            <person name="Cooney J.C."/>
            <person name="Kagawa T.F."/>
            <person name="Liu W."/>
            <person name="Song Y."/>
            <person name="Salvetti E."/>
            <person name="Wrobel A."/>
            <person name="Rasinkangas P."/>
            <person name="Parkhill J."/>
            <person name="Rea M.C."/>
            <person name="O'Sullivan O."/>
            <person name="Ritari J."/>
            <person name="Douillard F.P."/>
            <person name="Paul Ross R."/>
            <person name="Yang R."/>
            <person name="Briner A.E."/>
            <person name="Felis G.E."/>
            <person name="de Vos W.M."/>
            <person name="Barrangou R."/>
            <person name="Klaenhammer T.R."/>
            <person name="Caufield P.W."/>
            <person name="Cui Y."/>
            <person name="Zhang H."/>
            <person name="O'Toole P.W."/>
        </authorList>
    </citation>
    <scope>NUCLEOTIDE SEQUENCE [LARGE SCALE GENOMIC DNA]</scope>
    <source>
        <strain evidence="2 3">DSM 19117</strain>
    </source>
</reference>
<feature type="chain" id="PRO_5039630957" description="Surface layer protein A domain-containing protein" evidence="1">
    <location>
        <begin position="33"/>
        <end position="288"/>
    </location>
</feature>
<dbReference type="AlphaFoldDB" id="A0A0R1JZE5"/>
<organism evidence="2 3">
    <name type="scientific">Levilactobacillus namurensis DSM 19117</name>
    <dbReference type="NCBI Taxonomy" id="1423773"/>
    <lineage>
        <taxon>Bacteria</taxon>
        <taxon>Bacillati</taxon>
        <taxon>Bacillota</taxon>
        <taxon>Bacilli</taxon>
        <taxon>Lactobacillales</taxon>
        <taxon>Lactobacillaceae</taxon>
        <taxon>Levilactobacillus</taxon>
    </lineage>
</organism>
<evidence type="ECO:0000313" key="3">
    <source>
        <dbReference type="Proteomes" id="UP000051162"/>
    </source>
</evidence>
<name>A0A0R1JZE5_9LACO</name>
<keyword evidence="1" id="KW-0732">Signal</keyword>
<protein>
    <recommendedName>
        <fullName evidence="4">Surface layer protein A domain-containing protein</fullName>
    </recommendedName>
</protein>
<dbReference type="PATRIC" id="fig|1423773.3.peg.1508"/>
<proteinExistence type="predicted"/>
<accession>A0A0R1JZE5</accession>
<sequence length="288" mass="31681">MSEMTKILRSALVVTTSVAGLFLAGTTVSAQAKTVLPGSAKSAYWGNQTSYVRLKKTMDVGILKKSGKTYRPLIKKKGSLLAVQGMGGAANDKDQAGNIVIRAAFSSGAVHYNRQKNLNYRGKISIPFTKANFKSVKLKAPARTLLFQKGTGFKTSGKYTLKTPSAFYLTLDNYLQAYSASAMKKVAPGGGVYQMTVNELWKPTYSAKVSKVTVKGAKTTIDYKKPIKGLPNKKVAKNHYRLTIQKLKGKHTQRFFPVDDTYDAQGTWTNYKVNGKRYFVGRFNQGLD</sequence>
<dbReference type="EMBL" id="AZDT01000021">
    <property type="protein sequence ID" value="KRK76299.1"/>
    <property type="molecule type" value="Genomic_DNA"/>
</dbReference>
<gene>
    <name evidence="2" type="ORF">FD30_GL001471</name>
</gene>
<dbReference type="Proteomes" id="UP000051162">
    <property type="component" value="Unassembled WGS sequence"/>
</dbReference>
<evidence type="ECO:0000256" key="1">
    <source>
        <dbReference type="SAM" id="SignalP"/>
    </source>
</evidence>
<feature type="signal peptide" evidence="1">
    <location>
        <begin position="1"/>
        <end position="32"/>
    </location>
</feature>